<protein>
    <submittedName>
        <fullName evidence="1">Bacteriophage lambda head decoration protein D</fullName>
    </submittedName>
</protein>
<name>A0A1I3U7H7_9BURK</name>
<sequence length="114" mass="11906">MSNIRTQGSLPAEFLLSEGNGQISRERIVVKEGPALPSGQVLGVTGTGQYAPYSNTANDGSEAAAAILYAPLPADSEPRWATVIVRLAEVSASLLTDLDAAGRSDLATHMIIVR</sequence>
<dbReference type="AlphaFoldDB" id="A0A1I3U7H7"/>
<dbReference type="EMBL" id="FOQU01000011">
    <property type="protein sequence ID" value="SFJ78960.1"/>
    <property type="molecule type" value="Genomic_DNA"/>
</dbReference>
<evidence type="ECO:0000313" key="2">
    <source>
        <dbReference type="Proteomes" id="UP000199548"/>
    </source>
</evidence>
<gene>
    <name evidence="1" type="ORF">SAMN05192543_11132</name>
</gene>
<dbReference type="OrthoDB" id="9099687at2"/>
<dbReference type="RefSeq" id="WP_091018776.1">
    <property type="nucleotide sequence ID" value="NZ_CP041745.1"/>
</dbReference>
<dbReference type="STRING" id="420953.SAMN05192543_11132"/>
<keyword evidence="2" id="KW-1185">Reference proteome</keyword>
<dbReference type="Proteomes" id="UP000199548">
    <property type="component" value="Unassembled WGS sequence"/>
</dbReference>
<dbReference type="InterPro" id="IPR004195">
    <property type="entry name" value="Head_decoration_D"/>
</dbReference>
<reference evidence="1 2" key="1">
    <citation type="submission" date="2016-10" db="EMBL/GenBank/DDBJ databases">
        <authorList>
            <person name="de Groot N.N."/>
        </authorList>
    </citation>
    <scope>NUCLEOTIDE SEQUENCE [LARGE SCALE GENOMIC DNA]</scope>
    <source>
        <strain evidence="1 2">LMG 23650</strain>
    </source>
</reference>
<proteinExistence type="predicted"/>
<accession>A0A1I3U7H7</accession>
<dbReference type="Pfam" id="PF02924">
    <property type="entry name" value="HDPD"/>
    <property type="match status" value="1"/>
</dbReference>
<evidence type="ECO:0000313" key="1">
    <source>
        <dbReference type="EMBL" id="SFJ78960.1"/>
    </source>
</evidence>
<organism evidence="1 2">
    <name type="scientific">Paraburkholderia megapolitana</name>
    <dbReference type="NCBI Taxonomy" id="420953"/>
    <lineage>
        <taxon>Bacteria</taxon>
        <taxon>Pseudomonadati</taxon>
        <taxon>Pseudomonadota</taxon>
        <taxon>Betaproteobacteria</taxon>
        <taxon>Burkholderiales</taxon>
        <taxon>Burkholderiaceae</taxon>
        <taxon>Paraburkholderia</taxon>
    </lineage>
</organism>